<name>A0AAW1GKM2_SAPOF</name>
<comment type="caution">
    <text evidence="4">The sequence shown here is derived from an EMBL/GenBank/DDBJ whole genome shotgun (WGS) entry which is preliminary data.</text>
</comment>
<accession>A0AAW1GKM2</accession>
<proteinExistence type="predicted"/>
<feature type="region of interest" description="Disordered" evidence="2">
    <location>
        <begin position="463"/>
        <end position="506"/>
    </location>
</feature>
<evidence type="ECO:0000256" key="2">
    <source>
        <dbReference type="SAM" id="MobiDB-lite"/>
    </source>
</evidence>
<dbReference type="EMBL" id="JBDFQZ010000014">
    <property type="protein sequence ID" value="KAK9665493.1"/>
    <property type="molecule type" value="Genomic_DNA"/>
</dbReference>
<dbReference type="GO" id="GO:0008270">
    <property type="term" value="F:zinc ion binding"/>
    <property type="evidence" value="ECO:0007669"/>
    <property type="project" value="UniProtKB-KW"/>
</dbReference>
<reference evidence="4 5" key="1">
    <citation type="submission" date="2024-03" db="EMBL/GenBank/DDBJ databases">
        <title>WGS assembly of Saponaria officinalis var. Norfolk2.</title>
        <authorList>
            <person name="Jenkins J."/>
            <person name="Shu S."/>
            <person name="Grimwood J."/>
            <person name="Barry K."/>
            <person name="Goodstein D."/>
            <person name="Schmutz J."/>
            <person name="Leebens-Mack J."/>
            <person name="Osbourn A."/>
        </authorList>
    </citation>
    <scope>NUCLEOTIDE SEQUENCE [LARGE SCALE GENOMIC DNA]</scope>
    <source>
        <strain evidence="5">cv. Norfolk2</strain>
        <strain evidence="4">JIC</strain>
        <tissue evidence="4">Leaf</tissue>
    </source>
</reference>
<dbReference type="EMBL" id="JBDFQZ010000014">
    <property type="protein sequence ID" value="KAK9665494.1"/>
    <property type="molecule type" value="Genomic_DNA"/>
</dbReference>
<keyword evidence="1" id="KW-0479">Metal-binding</keyword>
<sequence length="659" mass="72673">MSLTTIEAGNRLKSDDGDASIDTLIRQTIGKEAFSRANESPFQFNQIFSDPSAYMSAWSGYPSMKIQMQKCGKCSREFCSTISYRRHLRLHRRKLNLDKDSATKYRGLLQVFWDKLSVEEAMEIVSLDDFSLGVISGSLIVKALASFVRKSIYTSLPQSYVNSGGVLLDIVQGRSTRFPISSQELFDILDDASENTFLCAGTAELVQKFVFNGDAGQIGLEMRNLIACTSFLVEQKLVKAYLAYKDAEALRCQKLLVDEEDAAQKRQAALIEKKRLKKLRQKEQRAKELPNAGNDNSPENSPPSPRSSSPADDNDAISEMPEISPDATTEHSEPLNEGDNVEDQENRLPELGAHQKEYPDSGAYQNSERRRLHRDGQRQVVNCLWQAPKSHKYPNGFQTNHNYQTPKPGGSQKRATNGAKVWSVKPKSETSEVSSKPRSLIETPKLPCQERKLLIGSIPVPLGNRTIRGQVGDRGGASESNASELSIPEENGTCQRPVQGDGNQGTANFSAVALSRDLRPENRHDDGSQLPICNNNGPSKVSRVLNDNELVKPTDVVESTSKGFENKSDSCVEGGREGGFSSHLAQAFLSQRWKEAITADHVELVLSSEGSRGHSVTQDGSNQEAGLSLESDESIVVLRRAENQSQVYVTIDSSTTVKI</sequence>
<feature type="region of interest" description="Disordered" evidence="2">
    <location>
        <begin position="520"/>
        <end position="541"/>
    </location>
</feature>
<feature type="compositionally biased region" description="Basic and acidic residues" evidence="2">
    <location>
        <begin position="344"/>
        <end position="359"/>
    </location>
</feature>
<feature type="compositionally biased region" description="Polar residues" evidence="2">
    <location>
        <begin position="396"/>
        <end position="405"/>
    </location>
</feature>
<evidence type="ECO:0000259" key="3">
    <source>
        <dbReference type="PROSITE" id="PS50157"/>
    </source>
</evidence>
<evidence type="ECO:0000313" key="5">
    <source>
        <dbReference type="Proteomes" id="UP001443914"/>
    </source>
</evidence>
<organism evidence="4 5">
    <name type="scientific">Saponaria officinalis</name>
    <name type="common">Common soapwort</name>
    <name type="synonym">Lychnis saponaria</name>
    <dbReference type="NCBI Taxonomy" id="3572"/>
    <lineage>
        <taxon>Eukaryota</taxon>
        <taxon>Viridiplantae</taxon>
        <taxon>Streptophyta</taxon>
        <taxon>Embryophyta</taxon>
        <taxon>Tracheophyta</taxon>
        <taxon>Spermatophyta</taxon>
        <taxon>Magnoliopsida</taxon>
        <taxon>eudicotyledons</taxon>
        <taxon>Gunneridae</taxon>
        <taxon>Pentapetalae</taxon>
        <taxon>Caryophyllales</taxon>
        <taxon>Caryophyllaceae</taxon>
        <taxon>Caryophylleae</taxon>
        <taxon>Saponaria</taxon>
    </lineage>
</organism>
<dbReference type="InterPro" id="IPR013087">
    <property type="entry name" value="Znf_C2H2_type"/>
</dbReference>
<dbReference type="PANTHER" id="PTHR36055">
    <property type="entry name" value="C2H2-LIKE ZINC FINGER PROTEIN"/>
    <property type="match status" value="1"/>
</dbReference>
<keyword evidence="1" id="KW-0862">Zinc</keyword>
<evidence type="ECO:0000256" key="1">
    <source>
        <dbReference type="PROSITE-ProRule" id="PRU00042"/>
    </source>
</evidence>
<protein>
    <recommendedName>
        <fullName evidence="3">C2H2-type domain-containing protein</fullName>
    </recommendedName>
</protein>
<gene>
    <name evidence="4" type="ORF">RND81_14G115200</name>
</gene>
<keyword evidence="5" id="KW-1185">Reference proteome</keyword>
<feature type="region of interest" description="Disordered" evidence="2">
    <location>
        <begin position="280"/>
        <end position="374"/>
    </location>
</feature>
<keyword evidence="1" id="KW-0863">Zinc-finger</keyword>
<dbReference type="PANTHER" id="PTHR36055:SF1">
    <property type="entry name" value="C2H2-LIKE ZINC FINGER PROTEIN"/>
    <property type="match status" value="1"/>
</dbReference>
<dbReference type="AlphaFoldDB" id="A0AAW1GKM2"/>
<evidence type="ECO:0000313" key="4">
    <source>
        <dbReference type="EMBL" id="KAK9665493.1"/>
    </source>
</evidence>
<dbReference type="PROSITE" id="PS00028">
    <property type="entry name" value="ZINC_FINGER_C2H2_1"/>
    <property type="match status" value="1"/>
</dbReference>
<dbReference type="PROSITE" id="PS50157">
    <property type="entry name" value="ZINC_FINGER_C2H2_2"/>
    <property type="match status" value="1"/>
</dbReference>
<feature type="domain" description="C2H2-type" evidence="3">
    <location>
        <begin position="69"/>
        <end position="96"/>
    </location>
</feature>
<feature type="region of interest" description="Disordered" evidence="2">
    <location>
        <begin position="387"/>
        <end position="440"/>
    </location>
</feature>
<dbReference type="Proteomes" id="UP001443914">
    <property type="component" value="Unassembled WGS sequence"/>
</dbReference>